<dbReference type="EMBL" id="WUXD01000002">
    <property type="protein sequence ID" value="MBM4626686.1"/>
    <property type="molecule type" value="Genomic_DNA"/>
</dbReference>
<gene>
    <name evidence="1" type="ORF">GS453_07335</name>
    <name evidence="2" type="ORF">GS453_14680</name>
</gene>
<proteinExistence type="predicted"/>
<dbReference type="EMBL" id="WUXD01000023">
    <property type="protein sequence ID" value="MBM4628059.1"/>
    <property type="molecule type" value="Genomic_DNA"/>
</dbReference>
<reference evidence="1" key="1">
    <citation type="submission" date="2019-11" db="EMBL/GenBank/DDBJ databases">
        <title>Spread of Macrolides and rifampicin resistant Rhodococcus equi in clinical isolates in the USA.</title>
        <authorList>
            <person name="Alvarez-Narvaez S."/>
            <person name="Huber L."/>
            <person name="Cohen N.D."/>
            <person name="Slovis N."/>
            <person name="Greiter M."/>
            <person name="Giguere S."/>
            <person name="Hart K."/>
        </authorList>
    </citation>
    <scope>NUCLEOTIDE SEQUENCE</scope>
    <source>
        <strain evidence="1">Lh_38</strain>
    </source>
</reference>
<name>A0AAP2ALH9_RHOHA</name>
<sequence>MTGPEHFAEAQRLLAEQMGIARDGGSGTAEAALMVAEANAHATLALTALSASDRYVGNAGQAAEWVRVLHPPAPTDDPASE</sequence>
<evidence type="ECO:0000313" key="3">
    <source>
        <dbReference type="Proteomes" id="UP000738270"/>
    </source>
</evidence>
<protein>
    <submittedName>
        <fullName evidence="1">Uncharacterized protein</fullName>
    </submittedName>
</protein>
<dbReference type="Proteomes" id="UP000738270">
    <property type="component" value="Unassembled WGS sequence"/>
</dbReference>
<dbReference type="AlphaFoldDB" id="A0AAP2ALH9"/>
<evidence type="ECO:0000313" key="2">
    <source>
        <dbReference type="EMBL" id="MBM4628059.1"/>
    </source>
</evidence>
<evidence type="ECO:0000313" key="1">
    <source>
        <dbReference type="EMBL" id="MBM4626686.1"/>
    </source>
</evidence>
<accession>A0AAP2ALH9</accession>
<organism evidence="1 3">
    <name type="scientific">Rhodococcus hoagii</name>
    <name type="common">Corynebacterium equii</name>
    <dbReference type="NCBI Taxonomy" id="43767"/>
    <lineage>
        <taxon>Bacteria</taxon>
        <taxon>Bacillati</taxon>
        <taxon>Actinomycetota</taxon>
        <taxon>Actinomycetes</taxon>
        <taxon>Mycobacteriales</taxon>
        <taxon>Nocardiaceae</taxon>
        <taxon>Prescottella</taxon>
    </lineage>
</organism>
<comment type="caution">
    <text evidence="1">The sequence shown here is derived from an EMBL/GenBank/DDBJ whole genome shotgun (WGS) entry which is preliminary data.</text>
</comment>